<dbReference type="InParanoid" id="A0A067LTY5"/>
<reference evidence="3" key="1">
    <citation type="journal article" date="2014" name="Proc. Natl. Acad. Sci. U.S.A.">
        <title>Extensive sampling of basidiomycete genomes demonstrates inadequacy of the white-rot/brown-rot paradigm for wood decay fungi.</title>
        <authorList>
            <person name="Riley R."/>
            <person name="Salamov A.A."/>
            <person name="Brown D.W."/>
            <person name="Nagy L.G."/>
            <person name="Floudas D."/>
            <person name="Held B.W."/>
            <person name="Levasseur A."/>
            <person name="Lombard V."/>
            <person name="Morin E."/>
            <person name="Otillar R."/>
            <person name="Lindquist E.A."/>
            <person name="Sun H."/>
            <person name="LaButti K.M."/>
            <person name="Schmutz J."/>
            <person name="Jabbour D."/>
            <person name="Luo H."/>
            <person name="Baker S.E."/>
            <person name="Pisabarro A.G."/>
            <person name="Walton J.D."/>
            <person name="Blanchette R.A."/>
            <person name="Henrissat B."/>
            <person name="Martin F."/>
            <person name="Cullen D."/>
            <person name="Hibbett D.S."/>
            <person name="Grigoriev I.V."/>
        </authorList>
    </citation>
    <scope>NUCLEOTIDE SEQUENCE [LARGE SCALE GENOMIC DNA]</scope>
    <source>
        <strain evidence="3">FD-172 SS1</strain>
    </source>
</reference>
<evidence type="ECO:0000256" key="1">
    <source>
        <dbReference type="SAM" id="Phobius"/>
    </source>
</evidence>
<keyword evidence="1" id="KW-0472">Membrane</keyword>
<keyword evidence="1" id="KW-0812">Transmembrane</keyword>
<keyword evidence="1" id="KW-1133">Transmembrane helix</keyword>
<proteinExistence type="predicted"/>
<dbReference type="Proteomes" id="UP000027195">
    <property type="component" value="Unassembled WGS sequence"/>
</dbReference>
<feature type="transmembrane region" description="Helical" evidence="1">
    <location>
        <begin position="43"/>
        <end position="64"/>
    </location>
</feature>
<feature type="transmembrane region" description="Helical" evidence="1">
    <location>
        <begin position="84"/>
        <end position="104"/>
    </location>
</feature>
<dbReference type="AlphaFoldDB" id="A0A067LTY5"/>
<evidence type="ECO:0000313" key="3">
    <source>
        <dbReference type="Proteomes" id="UP000027195"/>
    </source>
</evidence>
<keyword evidence="3" id="KW-1185">Reference proteome</keyword>
<name>A0A067LTY5_BOTB1</name>
<dbReference type="EMBL" id="KL198130">
    <property type="protein sequence ID" value="KDQ06569.1"/>
    <property type="molecule type" value="Genomic_DNA"/>
</dbReference>
<feature type="transmembrane region" description="Helical" evidence="1">
    <location>
        <begin position="6"/>
        <end position="22"/>
    </location>
</feature>
<evidence type="ECO:0000313" key="2">
    <source>
        <dbReference type="EMBL" id="KDQ06569.1"/>
    </source>
</evidence>
<gene>
    <name evidence="2" type="ORF">BOTBODRAFT_245766</name>
</gene>
<organism evidence="2 3">
    <name type="scientific">Botryobasidium botryosum (strain FD-172 SS1)</name>
    <dbReference type="NCBI Taxonomy" id="930990"/>
    <lineage>
        <taxon>Eukaryota</taxon>
        <taxon>Fungi</taxon>
        <taxon>Dikarya</taxon>
        <taxon>Basidiomycota</taxon>
        <taxon>Agaricomycotina</taxon>
        <taxon>Agaricomycetes</taxon>
        <taxon>Cantharellales</taxon>
        <taxon>Botryobasidiaceae</taxon>
        <taxon>Botryobasidium</taxon>
    </lineage>
</organism>
<accession>A0A067LTY5</accession>
<sequence length="130" mass="15432">MRSSLHISSTLLFSATIFHFGRRMHILRLRFTHTYRFTTHTEHFSKVISVCSLHITTCLSIITLHAPPPRGFLYMYSFPFSKLMTSQIMKITYLFGHLSIYTRLRRILWDKIHRGVPKRLHLDPERAIMT</sequence>
<dbReference type="HOGENOM" id="CLU_1937794_0_0_1"/>
<protein>
    <submittedName>
        <fullName evidence="2">Uncharacterized protein</fullName>
    </submittedName>
</protein>